<keyword evidence="4" id="KW-1185">Reference proteome</keyword>
<evidence type="ECO:0000256" key="2">
    <source>
        <dbReference type="SAM" id="SignalP"/>
    </source>
</evidence>
<feature type="region of interest" description="Disordered" evidence="1">
    <location>
        <begin position="667"/>
        <end position="701"/>
    </location>
</feature>
<proteinExistence type="predicted"/>
<reference evidence="4" key="2">
    <citation type="journal article" date="2021" name="Sci. Data">
        <title>Chromosome-scale genome sequencing, assembly and annotation of six genomes from subfamily Leishmaniinae.</title>
        <authorList>
            <person name="Almutairi H."/>
            <person name="Urbaniak M.D."/>
            <person name="Bates M.D."/>
            <person name="Jariyapan N."/>
            <person name="Kwakye-Nuako G."/>
            <person name="Thomaz Soccol V."/>
            <person name="Al-Salem W.S."/>
            <person name="Dillon R.J."/>
            <person name="Bates P.A."/>
            <person name="Gatherer D."/>
        </authorList>
    </citation>
    <scope>NUCLEOTIDE SEQUENCE [LARGE SCALE GENOMIC DNA]</scope>
</reference>
<keyword evidence="2" id="KW-0732">Signal</keyword>
<feature type="compositionally biased region" description="Gly residues" evidence="1">
    <location>
        <begin position="683"/>
        <end position="694"/>
    </location>
</feature>
<dbReference type="Proteomes" id="UP000674143">
    <property type="component" value="Unassembled WGS sequence"/>
</dbReference>
<dbReference type="KEGG" id="loi:92362564"/>
<evidence type="ECO:0000256" key="1">
    <source>
        <dbReference type="SAM" id="MobiDB-lite"/>
    </source>
</evidence>
<evidence type="ECO:0000313" key="4">
    <source>
        <dbReference type="Proteomes" id="UP000674143"/>
    </source>
</evidence>
<dbReference type="GeneID" id="92362564"/>
<organism evidence="3 4">
    <name type="scientific">Leishmania orientalis</name>
    <dbReference type="NCBI Taxonomy" id="2249476"/>
    <lineage>
        <taxon>Eukaryota</taxon>
        <taxon>Discoba</taxon>
        <taxon>Euglenozoa</taxon>
        <taxon>Kinetoplastea</taxon>
        <taxon>Metakinetoplastina</taxon>
        <taxon>Trypanosomatida</taxon>
        <taxon>Trypanosomatidae</taxon>
        <taxon>Leishmaniinae</taxon>
        <taxon>Leishmania</taxon>
    </lineage>
</organism>
<gene>
    <name evidence="3" type="ORF">LSCM4_06716</name>
</gene>
<feature type="chain" id="PRO_5032791487" evidence="2">
    <location>
        <begin position="20"/>
        <end position="767"/>
    </location>
</feature>
<evidence type="ECO:0000313" key="3">
    <source>
        <dbReference type="EMBL" id="KAG5486010.1"/>
    </source>
</evidence>
<protein>
    <submittedName>
        <fullName evidence="3">Uncharacterized protein</fullName>
    </submittedName>
</protein>
<comment type="caution">
    <text evidence="3">The sequence shown here is derived from an EMBL/GenBank/DDBJ whole genome shotgun (WGS) entry which is preliminary data.</text>
</comment>
<name>A0A836I024_9TRYP</name>
<dbReference type="RefSeq" id="XP_067065341.1">
    <property type="nucleotide sequence ID" value="XM_067208630.1"/>
</dbReference>
<feature type="region of interest" description="Disordered" evidence="1">
    <location>
        <begin position="177"/>
        <end position="196"/>
    </location>
</feature>
<dbReference type="AlphaFoldDB" id="A0A836I024"/>
<reference evidence="4" key="1">
    <citation type="journal article" date="2021" name="Microbiol. Resour. Announc.">
        <title>LGAAP: Leishmaniinae Genome Assembly and Annotation Pipeline.</title>
        <authorList>
            <person name="Almutairi H."/>
            <person name="Urbaniak M.D."/>
            <person name="Bates M.D."/>
            <person name="Jariyapan N."/>
            <person name="Kwakye-Nuako G."/>
            <person name="Thomaz-Soccol V."/>
            <person name="Al-Salem W.S."/>
            <person name="Dillon R.J."/>
            <person name="Bates P.A."/>
            <person name="Gatherer D."/>
        </authorList>
    </citation>
    <scope>NUCLEOTIDE SEQUENCE [LARGE SCALE GENOMIC DNA]</scope>
</reference>
<feature type="signal peptide" evidence="2">
    <location>
        <begin position="1"/>
        <end position="19"/>
    </location>
</feature>
<sequence>MLSLLLELLVSIAVCVALAYFALLNVPVDLEEPESTAAASVGEDIYAMSRADPRGAFLGAGIEGAEYGHMYGPLLPPHELPLYTTITRWASLAEDTTLGVVYRWLLINGLHYSPREVYSERRLRERGCYASDGAGRPIGGGDVGDDNMSGADVQGNEYLSAGAASFASADSAKTTRISVGGRSRRRQRRSALAAAPPTPLRRESAHWVNVLIRCGAFLCLGGGTVNPEIWTDHLLYGAEKVLASVNADYENRMRARATEAGSMVTQLASAAQASRLLTAPRNPLLRIQLLELGSGLLGGAPREVRHPPLSLHHGAGDALGNSPIPPRAAPSARQVAAVATAGSPGMVATAPGSAYHHRHSSNAAISRNSQQMSARIAFDNTTSFLSSSVAGLSTAIADAVSSVTTCGADSARLGEPVSGVSMVEYPGSGPLFTGGAGGTSSAGAQLGVVLPRVEGDVVSVEQAYSGVVQKTPPASAAHAASAAASAPGPSSLLPQMPATLPLRCFAVPLLYEDQRFHVRLGCCLPLGALLPASLCVPPDVLTLNCVVAVHRVTFTGHLYAAFHASRVELSFPTAPLFTAVVEMMPDSSDASGVGGSVAEVSDHGGLGVRAGSRSGIHSGAAATAFTATYTTRNEATAVGGCGIDGGRQVYNAAARPPPPLRPRMYGISSSPALHRHHHHRSGMSGGGGGGGGASRSGSCVNESNEKVQEVVLLAVHRLVQSLTYPKVLVGELVCRRASEGDGTAEGGAEKQLQLKWTRQTASLPLRM</sequence>
<dbReference type="EMBL" id="JAFHLR010000009">
    <property type="protein sequence ID" value="KAG5486010.1"/>
    <property type="molecule type" value="Genomic_DNA"/>
</dbReference>
<accession>A0A836I024</accession>